<dbReference type="Proteomes" id="UP000294856">
    <property type="component" value="Unassembled WGS sequence"/>
</dbReference>
<feature type="chain" id="PRO_5020227502" evidence="1">
    <location>
        <begin position="23"/>
        <end position="173"/>
    </location>
</feature>
<dbReference type="PROSITE" id="PS51257">
    <property type="entry name" value="PROKAR_LIPOPROTEIN"/>
    <property type="match status" value="1"/>
</dbReference>
<dbReference type="EMBL" id="SMFR01000001">
    <property type="protein sequence ID" value="TCK01304.1"/>
    <property type="molecule type" value="Genomic_DNA"/>
</dbReference>
<dbReference type="AlphaFoldDB" id="A0A4R1G0Y6"/>
<comment type="caution">
    <text evidence="2">The sequence shown here is derived from an EMBL/GenBank/DDBJ whole genome shotgun (WGS) entry which is preliminary data.</text>
</comment>
<protein>
    <submittedName>
        <fullName evidence="2">Uncharacterized protein DUF3558</fullName>
    </submittedName>
</protein>
<reference evidence="2 3" key="1">
    <citation type="submission" date="2019-03" db="EMBL/GenBank/DDBJ databases">
        <title>Genomic Encyclopedia of Type Strains, Phase IV (KMG-IV): sequencing the most valuable type-strain genomes for metagenomic binning, comparative biology and taxonomic classification.</title>
        <authorList>
            <person name="Goeker M."/>
        </authorList>
    </citation>
    <scope>NUCLEOTIDE SEQUENCE [LARGE SCALE GENOMIC DNA]</scope>
    <source>
        <strain evidence="2 3">DSM 44684</strain>
    </source>
</reference>
<dbReference type="RefSeq" id="WP_067453938.1">
    <property type="nucleotide sequence ID" value="NZ_SMFR01000001.1"/>
</dbReference>
<dbReference type="Pfam" id="PF12079">
    <property type="entry name" value="DUF3558"/>
    <property type="match status" value="1"/>
</dbReference>
<name>A0A4R1G0Y6_9NOCA</name>
<keyword evidence="1" id="KW-0732">Signal</keyword>
<sequence length="173" mass="18524">MRLVGFAAGVCAVLALAGCSKAVDGQPEASGAPLTKEQLFDPCTVSDSVLRAAGLDLASKDSNLFSVPRAEWKGCGWRADGYFVSFMSTVYTTEEIRSNERYHGFKDVTVMDRNGLQFYIGNETPPVECEIAFDTTQGRALVNASKFVDSKSTTDPCALAANAAPHFVGSIPR</sequence>
<feature type="signal peptide" evidence="1">
    <location>
        <begin position="1"/>
        <end position="22"/>
    </location>
</feature>
<evidence type="ECO:0000313" key="3">
    <source>
        <dbReference type="Proteomes" id="UP000294856"/>
    </source>
</evidence>
<dbReference type="STRING" id="1210063.GCA_001612665_04232"/>
<evidence type="ECO:0000256" key="1">
    <source>
        <dbReference type="SAM" id="SignalP"/>
    </source>
</evidence>
<keyword evidence="3" id="KW-1185">Reference proteome</keyword>
<dbReference type="InterPro" id="IPR024520">
    <property type="entry name" value="DUF3558"/>
</dbReference>
<gene>
    <name evidence="2" type="ORF">DFR71_2331</name>
</gene>
<evidence type="ECO:0000313" key="2">
    <source>
        <dbReference type="EMBL" id="TCK01304.1"/>
    </source>
</evidence>
<accession>A0A4R1G0Y6</accession>
<organism evidence="2 3">
    <name type="scientific">Nocardia alba</name>
    <dbReference type="NCBI Taxonomy" id="225051"/>
    <lineage>
        <taxon>Bacteria</taxon>
        <taxon>Bacillati</taxon>
        <taxon>Actinomycetota</taxon>
        <taxon>Actinomycetes</taxon>
        <taxon>Mycobacteriales</taxon>
        <taxon>Nocardiaceae</taxon>
        <taxon>Nocardia</taxon>
    </lineage>
</organism>
<proteinExistence type="predicted"/>